<dbReference type="InterPro" id="IPR013783">
    <property type="entry name" value="Ig-like_fold"/>
</dbReference>
<evidence type="ECO:0000313" key="2">
    <source>
        <dbReference type="Proteomes" id="UP000008467"/>
    </source>
</evidence>
<protein>
    <recommendedName>
        <fullName evidence="3">Fibronectin type III domain protein</fullName>
    </recommendedName>
</protein>
<evidence type="ECO:0000313" key="1">
    <source>
        <dbReference type="EMBL" id="ADZ82713.1"/>
    </source>
</evidence>
<keyword evidence="2" id="KW-1185">Reference proteome</keyword>
<dbReference type="Proteomes" id="UP000008467">
    <property type="component" value="Chromosome"/>
</dbReference>
<dbReference type="AlphaFoldDB" id="F2JRA4"/>
<dbReference type="STRING" id="642492.Clole_0981"/>
<gene>
    <name evidence="1" type="ordered locus">Clole_0981</name>
</gene>
<dbReference type="KEGG" id="cle:Clole_0981"/>
<organism evidence="1 2">
    <name type="scientific">Cellulosilyticum lentocellum (strain ATCC 49066 / DSM 5427 / NCIMB 11756 / RHM5)</name>
    <name type="common">Clostridium lentocellum</name>
    <dbReference type="NCBI Taxonomy" id="642492"/>
    <lineage>
        <taxon>Bacteria</taxon>
        <taxon>Bacillati</taxon>
        <taxon>Bacillota</taxon>
        <taxon>Clostridia</taxon>
        <taxon>Lachnospirales</taxon>
        <taxon>Cellulosilyticaceae</taxon>
        <taxon>Cellulosilyticum</taxon>
    </lineage>
</organism>
<dbReference type="HOGENOM" id="CLU_408092_0_0_9"/>
<accession>F2JRA4</accession>
<dbReference type="Gene3D" id="2.60.40.10">
    <property type="entry name" value="Immunoglobulins"/>
    <property type="match status" value="1"/>
</dbReference>
<reference evidence="1 2" key="1">
    <citation type="journal article" date="2011" name="J. Bacteriol.">
        <title>Complete genome sequence of the cellulose-degrading bacterium Cellulosilyticum lentocellum.</title>
        <authorList>
            <consortium name="US DOE Joint Genome Institute"/>
            <person name="Miller D.A."/>
            <person name="Suen G."/>
            <person name="Bruce D."/>
            <person name="Copeland A."/>
            <person name="Cheng J.F."/>
            <person name="Detter C."/>
            <person name="Goodwin L.A."/>
            <person name="Han C.S."/>
            <person name="Hauser L.J."/>
            <person name="Land M.L."/>
            <person name="Lapidus A."/>
            <person name="Lucas S."/>
            <person name="Meincke L."/>
            <person name="Pitluck S."/>
            <person name="Tapia R."/>
            <person name="Teshima H."/>
            <person name="Woyke T."/>
            <person name="Fox B.G."/>
            <person name="Angert E.R."/>
            <person name="Currie C.R."/>
        </authorList>
    </citation>
    <scope>NUCLEOTIDE SEQUENCE [LARGE SCALE GENOMIC DNA]</scope>
    <source>
        <strain evidence="2">ATCC 49066 / DSM 5427 / NCIMB 11756 / RHM5</strain>
    </source>
</reference>
<dbReference type="EMBL" id="CP002582">
    <property type="protein sequence ID" value="ADZ82713.1"/>
    <property type="molecule type" value="Genomic_DNA"/>
</dbReference>
<dbReference type="eggNOG" id="ENOG50307ZS">
    <property type="taxonomic scope" value="Bacteria"/>
</dbReference>
<sequence length="673" mass="74779">MFDFPYIEGYLYKASTPNTVGTRILNGTEFTLASTDVVLLKFDMSAMNSSPSVALSRFMLSSINEEQSRFGEVGYLGSAFNANTTYNTIPSKTKIYSLNNVLYDYGKVYWLTNDGFKNAQYGVYLTGVTGTFRNFGLHLRWYEYSITPVVTGANIESDNFTITFNAPLADNYTVTAIQNNAAIGAKTGTKTYNDAADTEVTIANSELSYNSLLPITFKVEAGYHKDTSEPQQDGKAYYYVGETQQVITYNSPSIISLEPDNVNQNADNNITVSWVAANQETYVLTIDTLTYSGTTQHSLVVPAKTLRSGTKTMTLKITKTLFGQLLTATKTVTFLAYATPNTPQLEDISIYNSATPTFNWICVDAYTSYHFKISNSEGIEVLNTNEVVSSDTSYTSTYALANNSTYTIAVRVKNQFGLWSAWNTKEITTAFVVPNKPNVNVYATNKNSIVINFNITYNAEFEKAEIWRKSPRSEWIRIAYNLDNNFTYEDEFLGSGTHYYKVRAIGTTGGIIESDVVNASISISNFNFANCDDLTQSIEFIGDPSVRVQEIRQIVTTIYAGCAAPKPEIGEVKYKIATCSFTVESSEYDAFMDIFDSSEVILYRDCRGEKIYGKVTSNVTKTPITNSLYSMGFTFTEVSFIEKDMYKGDGNVAVVFFDGAYQFDGAVTFNGEG</sequence>
<evidence type="ECO:0008006" key="3">
    <source>
        <dbReference type="Google" id="ProtNLM"/>
    </source>
</evidence>
<proteinExistence type="predicted"/>
<name>F2JRA4_CELLD</name>